<dbReference type="SUPFAM" id="SSF100939">
    <property type="entry name" value="SPOC domain-like"/>
    <property type="match status" value="1"/>
</dbReference>
<keyword evidence="7" id="KW-1185">Reference proteome</keyword>
<name>A0A2T5K7R2_9RHOB</name>
<feature type="region of interest" description="Disordered" evidence="3">
    <location>
        <begin position="225"/>
        <end position="246"/>
    </location>
</feature>
<dbReference type="GO" id="GO:0006310">
    <property type="term" value="P:DNA recombination"/>
    <property type="evidence" value="ECO:0007669"/>
    <property type="project" value="UniProtKB-KW"/>
</dbReference>
<dbReference type="InterPro" id="IPR016194">
    <property type="entry name" value="SPOC-like_C_dom_sf"/>
</dbReference>
<dbReference type="Pfam" id="PF02735">
    <property type="entry name" value="Ku"/>
    <property type="match status" value="1"/>
</dbReference>
<evidence type="ECO:0000256" key="4">
    <source>
        <dbReference type="SAM" id="SignalP"/>
    </source>
</evidence>
<evidence type="ECO:0000259" key="5">
    <source>
        <dbReference type="SMART" id="SM00559"/>
    </source>
</evidence>
<evidence type="ECO:0000313" key="7">
    <source>
        <dbReference type="Proteomes" id="UP000244060"/>
    </source>
</evidence>
<evidence type="ECO:0000256" key="2">
    <source>
        <dbReference type="HAMAP-Rule" id="MF_01875"/>
    </source>
</evidence>
<organism evidence="6 7">
    <name type="scientific">Cereibacter azotoformans</name>
    <dbReference type="NCBI Taxonomy" id="43057"/>
    <lineage>
        <taxon>Bacteria</taxon>
        <taxon>Pseudomonadati</taxon>
        <taxon>Pseudomonadota</taxon>
        <taxon>Alphaproteobacteria</taxon>
        <taxon>Rhodobacterales</taxon>
        <taxon>Paracoccaceae</taxon>
        <taxon>Cereibacter</taxon>
    </lineage>
</organism>
<evidence type="ECO:0000256" key="1">
    <source>
        <dbReference type="ARBA" id="ARBA00023125"/>
    </source>
</evidence>
<keyword evidence="2" id="KW-0227">DNA damage</keyword>
<dbReference type="Gene3D" id="2.40.290.10">
    <property type="match status" value="1"/>
</dbReference>
<protein>
    <recommendedName>
        <fullName evidence="2">Non-homologous end joining protein Ku</fullName>
    </recommendedName>
</protein>
<evidence type="ECO:0000313" key="6">
    <source>
        <dbReference type="EMBL" id="PTR18440.1"/>
    </source>
</evidence>
<keyword evidence="4" id="KW-0732">Signal</keyword>
<comment type="function">
    <text evidence="2">With LigD forms a non-homologous end joining (NHEJ) DNA repair enzyme, which repairs dsDNA breaks with reduced fidelity. Binds linear dsDNA with 5'- and 3'- overhangs but not closed circular dsDNA nor ssDNA. Recruits and stimulates the ligase activity of LigD.</text>
</comment>
<reference evidence="6 7" key="1">
    <citation type="submission" date="2018-04" db="EMBL/GenBank/DDBJ databases">
        <title>Genomic Encyclopedia of Type Strains, Phase III (KMG-III): the genomes of soil and plant-associated and newly described type strains.</title>
        <authorList>
            <person name="Whitman W."/>
        </authorList>
    </citation>
    <scope>NUCLEOTIDE SEQUENCE [LARGE SCALE GENOMIC DNA]</scope>
    <source>
        <strain evidence="6 7">KA25</strain>
    </source>
</reference>
<dbReference type="Proteomes" id="UP000244060">
    <property type="component" value="Unassembled WGS sequence"/>
</dbReference>
<dbReference type="RefSeq" id="WP_108220991.1">
    <property type="nucleotide sequence ID" value="NZ_CP090021.1"/>
</dbReference>
<dbReference type="PANTHER" id="PTHR41251:SF1">
    <property type="entry name" value="NON-HOMOLOGOUS END JOINING PROTEIN KU"/>
    <property type="match status" value="1"/>
</dbReference>
<dbReference type="EMBL" id="QAOT01000008">
    <property type="protein sequence ID" value="PTR18440.1"/>
    <property type="molecule type" value="Genomic_DNA"/>
</dbReference>
<comment type="caution">
    <text evidence="6">The sequence shown here is derived from an EMBL/GenBank/DDBJ whole genome shotgun (WGS) entry which is preliminary data.</text>
</comment>
<keyword evidence="1 2" id="KW-0238">DNA-binding</keyword>
<keyword evidence="2" id="KW-0234">DNA repair</keyword>
<dbReference type="PANTHER" id="PTHR41251">
    <property type="entry name" value="NON-HOMOLOGOUS END JOINING PROTEIN KU"/>
    <property type="match status" value="1"/>
</dbReference>
<dbReference type="PIRSF" id="PIRSF006493">
    <property type="entry name" value="Prok_Ku"/>
    <property type="match status" value="1"/>
</dbReference>
<feature type="domain" description="Ku" evidence="5">
    <location>
        <begin position="55"/>
        <end position="185"/>
    </location>
</feature>
<evidence type="ECO:0000256" key="3">
    <source>
        <dbReference type="SAM" id="MobiDB-lite"/>
    </source>
</evidence>
<feature type="signal peptide" evidence="4">
    <location>
        <begin position="1"/>
        <end position="29"/>
    </location>
</feature>
<feature type="chain" id="PRO_5015780817" description="Non-homologous end joining protein Ku" evidence="4">
    <location>
        <begin position="30"/>
        <end position="264"/>
    </location>
</feature>
<accession>A0A2T5K7R2</accession>
<keyword evidence="2" id="KW-0233">DNA recombination</keyword>
<proteinExistence type="inferred from homology"/>
<feature type="compositionally biased region" description="Basic residues" evidence="3">
    <location>
        <begin position="226"/>
        <end position="237"/>
    </location>
</feature>
<dbReference type="HAMAP" id="MF_01875">
    <property type="entry name" value="Prokaryotic_Ku"/>
    <property type="match status" value="1"/>
</dbReference>
<comment type="similarity">
    <text evidence="2">Belongs to the prokaryotic Ku family.</text>
</comment>
<dbReference type="OrthoDB" id="9780854at2"/>
<dbReference type="GO" id="GO:0006303">
    <property type="term" value="P:double-strand break repair via nonhomologous end joining"/>
    <property type="evidence" value="ECO:0007669"/>
    <property type="project" value="UniProtKB-UniRule"/>
</dbReference>
<dbReference type="SMART" id="SM00559">
    <property type="entry name" value="Ku78"/>
    <property type="match status" value="1"/>
</dbReference>
<sequence>MAPRSYWKGYLKLSLVTCLVTLMPATSDAERVRFRTLNGKTGHPVVSRYLDAGTGAVVGDEDRVKGYPRGEDEHVILEEEELEAVALDSARTIDIDCFVPSDEIAWIWYDRPHYLMPADPIGEEAFAVIREAMRATDRSGIARLVLGGRERAVLLMPRGTGIILWTLRFGDEVRPEEEYFAGIGGGKPDAKALALVKRLIDERTRKWEPDMVEDPVQENLLELIRSKKPKKGTRKSGPKTARGGDNVVNIMDALRKSIDGKGKR</sequence>
<dbReference type="GO" id="GO:0003690">
    <property type="term" value="F:double-stranded DNA binding"/>
    <property type="evidence" value="ECO:0007669"/>
    <property type="project" value="UniProtKB-UniRule"/>
</dbReference>
<gene>
    <name evidence="2" type="primary">ku</name>
    <name evidence="6" type="ORF">C8J28_108161</name>
</gene>
<comment type="subunit">
    <text evidence="2">Homodimer. Interacts with LigD.</text>
</comment>
<dbReference type="InterPro" id="IPR006164">
    <property type="entry name" value="DNA_bd_Ku70/Ku80"/>
</dbReference>
<dbReference type="CDD" id="cd00789">
    <property type="entry name" value="KU_like"/>
    <property type="match status" value="1"/>
</dbReference>
<dbReference type="NCBIfam" id="TIGR02772">
    <property type="entry name" value="Ku_bact"/>
    <property type="match status" value="1"/>
</dbReference>
<dbReference type="AlphaFoldDB" id="A0A2T5K7R2"/>
<dbReference type="InterPro" id="IPR009187">
    <property type="entry name" value="Prok_Ku"/>
</dbReference>